<feature type="compositionally biased region" description="Polar residues" evidence="1">
    <location>
        <begin position="170"/>
        <end position="186"/>
    </location>
</feature>
<dbReference type="AlphaFoldDB" id="A0A6A6DIT1"/>
<dbReference type="EMBL" id="ML994676">
    <property type="protein sequence ID" value="KAF2178322.1"/>
    <property type="molecule type" value="Genomic_DNA"/>
</dbReference>
<feature type="compositionally biased region" description="Low complexity" evidence="1">
    <location>
        <begin position="375"/>
        <end position="386"/>
    </location>
</feature>
<accession>A0A6A6DIT1</accession>
<dbReference type="OrthoDB" id="5343576at2759"/>
<keyword evidence="3" id="KW-1185">Reference proteome</keyword>
<sequence>MAVQSQPSVIQLAEQLSEGFAALSGEYQLLFDQQRQLEAKLSWAKQQYLDLLKRFTPSTLSQDHLIFLQDIERVTSEHSRPQSEWIEQLGQSKDAERKSRAALIRQAEQASTTLGNPASNDGVKIWNGSMADKDRSSIIMQTNPDLSHMEKDFTTPGTPSRLRCPFASGSGRQSPLATPRSSTSRMSLRGRRSKRPSFTDPIRAEICGNLDSPSASIEGSAAVCPIRFLDQHAPEDVAKYFENHKHEIPRSHEVCIKRFQSNAESIRQLDAKYGNLVSMIQGLGMKHQPWLPKEPEEAVEDTVDEIEPDEKVKKWAKAVTTSLQDCTPGEESGSPERGLDETRTAHFDRPLKEIRVGESPSRPWGISIPAKYTNAESSSSVGSAPTASPPLPMKTDKPIGETAQQPPKCPFDHKAPGKRPEAEEPYASAEPVESAEALSQPEKATRRPPSPSASPQGPAKPDRDTPRPYPQMIFNGPVFLGYPPDQLMSLLQNSNLGGTMR</sequence>
<feature type="region of interest" description="Disordered" evidence="1">
    <location>
        <begin position="320"/>
        <end position="476"/>
    </location>
</feature>
<name>A0A6A6DIT1_9PEZI</name>
<feature type="compositionally biased region" description="Low complexity" evidence="1">
    <location>
        <begin position="425"/>
        <end position="439"/>
    </location>
</feature>
<protein>
    <submittedName>
        <fullName evidence="2">Uncharacterized protein</fullName>
    </submittedName>
</protein>
<feature type="region of interest" description="Disordered" evidence="1">
    <location>
        <begin position="166"/>
        <end position="198"/>
    </location>
</feature>
<organism evidence="2 3">
    <name type="scientific">Zopfia rhizophila CBS 207.26</name>
    <dbReference type="NCBI Taxonomy" id="1314779"/>
    <lineage>
        <taxon>Eukaryota</taxon>
        <taxon>Fungi</taxon>
        <taxon>Dikarya</taxon>
        <taxon>Ascomycota</taxon>
        <taxon>Pezizomycotina</taxon>
        <taxon>Dothideomycetes</taxon>
        <taxon>Dothideomycetes incertae sedis</taxon>
        <taxon>Zopfiaceae</taxon>
        <taxon>Zopfia</taxon>
    </lineage>
</organism>
<evidence type="ECO:0000313" key="3">
    <source>
        <dbReference type="Proteomes" id="UP000800200"/>
    </source>
</evidence>
<evidence type="ECO:0000256" key="1">
    <source>
        <dbReference type="SAM" id="MobiDB-lite"/>
    </source>
</evidence>
<feature type="compositionally biased region" description="Basic and acidic residues" evidence="1">
    <location>
        <begin position="410"/>
        <end position="422"/>
    </location>
</feature>
<dbReference type="Proteomes" id="UP000800200">
    <property type="component" value="Unassembled WGS sequence"/>
</dbReference>
<feature type="compositionally biased region" description="Basic and acidic residues" evidence="1">
    <location>
        <begin position="337"/>
        <end position="356"/>
    </location>
</feature>
<reference evidence="2" key="1">
    <citation type="journal article" date="2020" name="Stud. Mycol.">
        <title>101 Dothideomycetes genomes: a test case for predicting lifestyles and emergence of pathogens.</title>
        <authorList>
            <person name="Haridas S."/>
            <person name="Albert R."/>
            <person name="Binder M."/>
            <person name="Bloem J."/>
            <person name="Labutti K."/>
            <person name="Salamov A."/>
            <person name="Andreopoulos B."/>
            <person name="Baker S."/>
            <person name="Barry K."/>
            <person name="Bills G."/>
            <person name="Bluhm B."/>
            <person name="Cannon C."/>
            <person name="Castanera R."/>
            <person name="Culley D."/>
            <person name="Daum C."/>
            <person name="Ezra D."/>
            <person name="Gonzalez J."/>
            <person name="Henrissat B."/>
            <person name="Kuo A."/>
            <person name="Liang C."/>
            <person name="Lipzen A."/>
            <person name="Lutzoni F."/>
            <person name="Magnuson J."/>
            <person name="Mondo S."/>
            <person name="Nolan M."/>
            <person name="Ohm R."/>
            <person name="Pangilinan J."/>
            <person name="Park H.-J."/>
            <person name="Ramirez L."/>
            <person name="Alfaro M."/>
            <person name="Sun H."/>
            <person name="Tritt A."/>
            <person name="Yoshinaga Y."/>
            <person name="Zwiers L.-H."/>
            <person name="Turgeon B."/>
            <person name="Goodwin S."/>
            <person name="Spatafora J."/>
            <person name="Crous P."/>
            <person name="Grigoriev I."/>
        </authorList>
    </citation>
    <scope>NUCLEOTIDE SEQUENCE</scope>
    <source>
        <strain evidence="2">CBS 207.26</strain>
    </source>
</reference>
<gene>
    <name evidence="2" type="ORF">K469DRAFT_599927</name>
</gene>
<evidence type="ECO:0000313" key="2">
    <source>
        <dbReference type="EMBL" id="KAF2178322.1"/>
    </source>
</evidence>
<proteinExistence type="predicted"/>